<organism evidence="2 3">
    <name type="scientific">Nannocystis exedens</name>
    <dbReference type="NCBI Taxonomy" id="54"/>
    <lineage>
        <taxon>Bacteria</taxon>
        <taxon>Pseudomonadati</taxon>
        <taxon>Myxococcota</taxon>
        <taxon>Polyangia</taxon>
        <taxon>Nannocystales</taxon>
        <taxon>Nannocystaceae</taxon>
        <taxon>Nannocystis</taxon>
    </lineage>
</organism>
<evidence type="ECO:0000313" key="3">
    <source>
        <dbReference type="Proteomes" id="UP000199400"/>
    </source>
</evidence>
<dbReference type="AlphaFoldDB" id="A0A1I2DP79"/>
<feature type="compositionally biased region" description="Basic residues" evidence="1">
    <location>
        <begin position="166"/>
        <end position="179"/>
    </location>
</feature>
<feature type="compositionally biased region" description="Polar residues" evidence="1">
    <location>
        <begin position="271"/>
        <end position="287"/>
    </location>
</feature>
<sequence length="287" mass="30042">MNGEVGAVSCSRAHAAADASCMIRKSGLRRQQIDLHHLVTAPRPAATAGRTCPEGHVFSGASRAVSSGSRSVCVTFARGSGGEPRLRFALVLGQFENRRHAHLQRGRSVRHLAASHRQDFRRSITVEIAATTSSSRPGRMAVGDPDGPCTTPRRPAATPTSNSSRRSTRVRARGSRRGCRAPSAGPASAENPSPAGRGAVAVHPEASPAAPESAARTPRHGSAGPRARPTANRSAAPPGLVGRDMGLRVSVRATRRGRPAPRAGARPSRPLLSSFSQPARTTARSRS</sequence>
<keyword evidence="3" id="KW-1185">Reference proteome</keyword>
<dbReference type="EMBL" id="FOMX01000020">
    <property type="protein sequence ID" value="SFE82268.1"/>
    <property type="molecule type" value="Genomic_DNA"/>
</dbReference>
<evidence type="ECO:0000256" key="1">
    <source>
        <dbReference type="SAM" id="MobiDB-lite"/>
    </source>
</evidence>
<accession>A0A1I2DP79</accession>
<gene>
    <name evidence="2" type="ORF">SAMN02745121_05653</name>
</gene>
<feature type="compositionally biased region" description="Low complexity" evidence="1">
    <location>
        <begin position="148"/>
        <end position="165"/>
    </location>
</feature>
<protein>
    <submittedName>
        <fullName evidence="2">Uncharacterized protein</fullName>
    </submittedName>
</protein>
<proteinExistence type="predicted"/>
<name>A0A1I2DP79_9BACT</name>
<dbReference type="Proteomes" id="UP000199400">
    <property type="component" value="Unassembled WGS sequence"/>
</dbReference>
<feature type="region of interest" description="Disordered" evidence="1">
    <location>
        <begin position="128"/>
        <end position="287"/>
    </location>
</feature>
<reference evidence="3" key="1">
    <citation type="submission" date="2016-10" db="EMBL/GenBank/DDBJ databases">
        <authorList>
            <person name="Varghese N."/>
            <person name="Submissions S."/>
        </authorList>
    </citation>
    <scope>NUCLEOTIDE SEQUENCE [LARGE SCALE GENOMIC DNA]</scope>
    <source>
        <strain evidence="3">ATCC 25963</strain>
    </source>
</reference>
<feature type="compositionally biased region" description="Low complexity" evidence="1">
    <location>
        <begin position="260"/>
        <end position="270"/>
    </location>
</feature>
<evidence type="ECO:0000313" key="2">
    <source>
        <dbReference type="EMBL" id="SFE82268.1"/>
    </source>
</evidence>
<dbReference type="STRING" id="54.SAMN02745121_05653"/>
<feature type="compositionally biased region" description="Low complexity" evidence="1">
    <location>
        <begin position="199"/>
        <end position="215"/>
    </location>
</feature>